<name>A0A2K1E0T8_9FLAO</name>
<dbReference type="RefSeq" id="WP_103051582.1">
    <property type="nucleotide sequence ID" value="NZ_POWF01000002.1"/>
</dbReference>
<evidence type="ECO:0000313" key="2">
    <source>
        <dbReference type="EMBL" id="PNQ73886.1"/>
    </source>
</evidence>
<feature type="transmembrane region" description="Helical" evidence="1">
    <location>
        <begin position="72"/>
        <end position="93"/>
    </location>
</feature>
<keyword evidence="1" id="KW-1133">Transmembrane helix</keyword>
<dbReference type="EMBL" id="POWF01000002">
    <property type="protein sequence ID" value="PNQ73886.1"/>
    <property type="molecule type" value="Genomic_DNA"/>
</dbReference>
<organism evidence="2 3">
    <name type="scientific">Hanstruepera neustonica</name>
    <dbReference type="NCBI Taxonomy" id="1445657"/>
    <lineage>
        <taxon>Bacteria</taxon>
        <taxon>Pseudomonadati</taxon>
        <taxon>Bacteroidota</taxon>
        <taxon>Flavobacteriia</taxon>
        <taxon>Flavobacteriales</taxon>
        <taxon>Flavobacteriaceae</taxon>
        <taxon>Hanstruepera</taxon>
    </lineage>
</organism>
<dbReference type="Proteomes" id="UP000236641">
    <property type="component" value="Unassembled WGS sequence"/>
</dbReference>
<keyword evidence="1" id="KW-0812">Transmembrane</keyword>
<dbReference type="AlphaFoldDB" id="A0A2K1E0T8"/>
<feature type="transmembrane region" description="Helical" evidence="1">
    <location>
        <begin position="114"/>
        <end position="133"/>
    </location>
</feature>
<keyword evidence="3" id="KW-1185">Reference proteome</keyword>
<feature type="transmembrane region" description="Helical" evidence="1">
    <location>
        <begin position="145"/>
        <end position="163"/>
    </location>
</feature>
<keyword evidence="1" id="KW-0472">Membrane</keyword>
<gene>
    <name evidence="2" type="ORF">C1T31_06045</name>
</gene>
<proteinExistence type="predicted"/>
<accession>A0A2K1E0T8</accession>
<reference evidence="2 3" key="1">
    <citation type="submission" date="2018-01" db="EMBL/GenBank/DDBJ databases">
        <title>The draft genome of Hanstruepera neustonica JCM19743.</title>
        <authorList>
            <person name="He R.-H."/>
            <person name="Du Z.-J."/>
        </authorList>
    </citation>
    <scope>NUCLEOTIDE SEQUENCE [LARGE SCALE GENOMIC DNA]</scope>
    <source>
        <strain evidence="2 3">JCM19743</strain>
    </source>
</reference>
<dbReference type="OrthoDB" id="1132160at2"/>
<feature type="transmembrane region" description="Helical" evidence="1">
    <location>
        <begin position="35"/>
        <end position="60"/>
    </location>
</feature>
<comment type="caution">
    <text evidence="2">The sequence shown here is derived from an EMBL/GenBank/DDBJ whole genome shotgun (WGS) entry which is preliminary data.</text>
</comment>
<evidence type="ECO:0000256" key="1">
    <source>
        <dbReference type="SAM" id="Phobius"/>
    </source>
</evidence>
<evidence type="ECO:0000313" key="3">
    <source>
        <dbReference type="Proteomes" id="UP000236641"/>
    </source>
</evidence>
<sequence length="167" mass="18908">MNNIVFSFSIRFIVLVLVQVLILNHINFLGNINPYLYVIFICLFPVSNNRLLFLLLSFLLGLTVDLFSDSGGVHAAASVTIAFIRPVVLKFCFGSVYEHQTIKFKNVDFGAKTIYFTILVLAHHIILFSLEIFNLSKILLILQKTLFSGIFTILLCLVTSIIFSRKT</sequence>
<feature type="transmembrane region" description="Helical" evidence="1">
    <location>
        <begin position="6"/>
        <end position="23"/>
    </location>
</feature>
<protein>
    <submittedName>
        <fullName evidence="2">Rod shape-determining protein MreD</fullName>
    </submittedName>
</protein>